<keyword evidence="3" id="KW-0812">Transmembrane</keyword>
<evidence type="ECO:0008006" key="8">
    <source>
        <dbReference type="Google" id="ProtNLM"/>
    </source>
</evidence>
<dbReference type="Gene3D" id="2.80.10.50">
    <property type="match status" value="2"/>
</dbReference>
<evidence type="ECO:0000313" key="7">
    <source>
        <dbReference type="Proteomes" id="UP001530400"/>
    </source>
</evidence>
<dbReference type="InterPro" id="IPR038213">
    <property type="entry name" value="IFI6/IFI27-like_sf"/>
</dbReference>
<dbReference type="Gene3D" id="6.10.110.10">
    <property type="match status" value="1"/>
</dbReference>
<comment type="caution">
    <text evidence="6">The sequence shown here is derived from an EMBL/GenBank/DDBJ whole genome shotgun (WGS) entry which is preliminary data.</text>
</comment>
<evidence type="ECO:0000256" key="1">
    <source>
        <dbReference type="ARBA" id="ARBA00004141"/>
    </source>
</evidence>
<evidence type="ECO:0000256" key="5">
    <source>
        <dbReference type="ARBA" id="ARBA00023136"/>
    </source>
</evidence>
<dbReference type="SUPFAM" id="SSF50405">
    <property type="entry name" value="Actin-crosslinking proteins"/>
    <property type="match status" value="1"/>
</dbReference>
<reference evidence="6 7" key="1">
    <citation type="submission" date="2024-10" db="EMBL/GenBank/DDBJ databases">
        <title>Updated reference genomes for cyclostephanoid diatoms.</title>
        <authorList>
            <person name="Roberts W.R."/>
            <person name="Alverson A.J."/>
        </authorList>
    </citation>
    <scope>NUCLEOTIDE SEQUENCE [LARGE SCALE GENOMIC DNA]</scope>
    <source>
        <strain evidence="6 7">AJA010-31</strain>
    </source>
</reference>
<dbReference type="Pfam" id="PF06140">
    <property type="entry name" value="Ifi-6-16"/>
    <property type="match status" value="1"/>
</dbReference>
<dbReference type="InterPro" id="IPR009311">
    <property type="entry name" value="IFI6/IFI27-like"/>
</dbReference>
<dbReference type="InterPro" id="IPR035992">
    <property type="entry name" value="Ricin_B-like_lectins"/>
</dbReference>
<keyword evidence="4" id="KW-1133">Transmembrane helix</keyword>
<dbReference type="AlphaFoldDB" id="A0ABD3QPF4"/>
<dbReference type="Proteomes" id="UP001530400">
    <property type="component" value="Unassembled WGS sequence"/>
</dbReference>
<dbReference type="PANTHER" id="PTHR16932">
    <property type="entry name" value="INTERFERON ALPHA-INDUCIBLE PROTEIN 27"/>
    <property type="match status" value="1"/>
</dbReference>
<proteinExistence type="inferred from homology"/>
<evidence type="ECO:0000256" key="4">
    <source>
        <dbReference type="ARBA" id="ARBA00022989"/>
    </source>
</evidence>
<keyword evidence="7" id="KW-1185">Reference proteome</keyword>
<dbReference type="GO" id="GO:0016020">
    <property type="term" value="C:membrane"/>
    <property type="evidence" value="ECO:0007669"/>
    <property type="project" value="UniProtKB-SubCell"/>
</dbReference>
<organism evidence="6 7">
    <name type="scientific">Cyclotella atomus</name>
    <dbReference type="NCBI Taxonomy" id="382360"/>
    <lineage>
        <taxon>Eukaryota</taxon>
        <taxon>Sar</taxon>
        <taxon>Stramenopiles</taxon>
        <taxon>Ochrophyta</taxon>
        <taxon>Bacillariophyta</taxon>
        <taxon>Coscinodiscophyceae</taxon>
        <taxon>Thalassiosirophycidae</taxon>
        <taxon>Stephanodiscales</taxon>
        <taxon>Stephanodiscaceae</taxon>
        <taxon>Cyclotella</taxon>
    </lineage>
</organism>
<comment type="subcellular location">
    <subcellularLocation>
        <location evidence="1">Membrane</location>
        <topology evidence="1">Multi-pass membrane protein</topology>
    </subcellularLocation>
</comment>
<evidence type="ECO:0000256" key="2">
    <source>
        <dbReference type="ARBA" id="ARBA00007262"/>
    </source>
</evidence>
<evidence type="ECO:0000256" key="3">
    <source>
        <dbReference type="ARBA" id="ARBA00022692"/>
    </source>
</evidence>
<dbReference type="InterPro" id="IPR008999">
    <property type="entry name" value="Actin-crosslinking"/>
</dbReference>
<protein>
    <recommendedName>
        <fullName evidence="8">Fascin domain-containing protein</fullName>
    </recommendedName>
</protein>
<dbReference type="PANTHER" id="PTHR16932:SF18">
    <property type="entry name" value="INTERFERON, ALPHA-INDUCIBLE PROTEIN 27-LIKE 2"/>
    <property type="match status" value="1"/>
</dbReference>
<evidence type="ECO:0000313" key="6">
    <source>
        <dbReference type="EMBL" id="KAL3799620.1"/>
    </source>
</evidence>
<accession>A0ABD3QPF4</accession>
<dbReference type="SUPFAM" id="SSF50370">
    <property type="entry name" value="Ricin B-like lectins"/>
    <property type="match status" value="1"/>
</dbReference>
<comment type="similarity">
    <text evidence="2">Belongs to the IFI6/IFI27 family.</text>
</comment>
<name>A0ABD3QPF4_9STRA</name>
<keyword evidence="5" id="KW-0472">Membrane</keyword>
<gene>
    <name evidence="6" type="ORF">ACHAWO_008936</name>
</gene>
<dbReference type="EMBL" id="JALLPJ020000180">
    <property type="protein sequence ID" value="KAL3799620.1"/>
    <property type="molecule type" value="Genomic_DNA"/>
</dbReference>
<sequence length="294" mass="32552">MRDQSGNELCYISHPNYDRRITCNIFGHLGMSENWAGWEVWRFSKSGDDDTFVITSWTHHKKVLRSDGAGRVFTTENEDGNWEKWRVVKHPTREGVMIESVEHGGFLAFSGHDLYTMDKENDSSWFIEPATNHFFISNVSHDRRLSSSDKNPFTSENRKDWEKWIIQPDGDMGEFSIRSVTHGKYLHSVENDDELVVNEYKHLWIIKSSPHGGMSAEAIASGGGVIAGGTVATLQSIGAAGLGVGLASASVASGAVMGGLSSLGVAAACQDKESSTTVLEHSKHYPLCSWRLWS</sequence>